<name>A0A3N4IR30_ASCIM</name>
<organism evidence="2 3">
    <name type="scientific">Ascobolus immersus RN42</name>
    <dbReference type="NCBI Taxonomy" id="1160509"/>
    <lineage>
        <taxon>Eukaryota</taxon>
        <taxon>Fungi</taxon>
        <taxon>Dikarya</taxon>
        <taxon>Ascomycota</taxon>
        <taxon>Pezizomycotina</taxon>
        <taxon>Pezizomycetes</taxon>
        <taxon>Pezizales</taxon>
        <taxon>Ascobolaceae</taxon>
        <taxon>Ascobolus</taxon>
    </lineage>
</organism>
<keyword evidence="1" id="KW-0812">Transmembrane</keyword>
<reference evidence="2 3" key="1">
    <citation type="journal article" date="2018" name="Nat. Ecol. Evol.">
        <title>Pezizomycetes genomes reveal the molecular basis of ectomycorrhizal truffle lifestyle.</title>
        <authorList>
            <person name="Murat C."/>
            <person name="Payen T."/>
            <person name="Noel B."/>
            <person name="Kuo A."/>
            <person name="Morin E."/>
            <person name="Chen J."/>
            <person name="Kohler A."/>
            <person name="Krizsan K."/>
            <person name="Balestrini R."/>
            <person name="Da Silva C."/>
            <person name="Montanini B."/>
            <person name="Hainaut M."/>
            <person name="Levati E."/>
            <person name="Barry K.W."/>
            <person name="Belfiori B."/>
            <person name="Cichocki N."/>
            <person name="Clum A."/>
            <person name="Dockter R.B."/>
            <person name="Fauchery L."/>
            <person name="Guy J."/>
            <person name="Iotti M."/>
            <person name="Le Tacon F."/>
            <person name="Lindquist E.A."/>
            <person name="Lipzen A."/>
            <person name="Malagnac F."/>
            <person name="Mello A."/>
            <person name="Molinier V."/>
            <person name="Miyauchi S."/>
            <person name="Poulain J."/>
            <person name="Riccioni C."/>
            <person name="Rubini A."/>
            <person name="Sitrit Y."/>
            <person name="Splivallo R."/>
            <person name="Traeger S."/>
            <person name="Wang M."/>
            <person name="Zifcakova L."/>
            <person name="Wipf D."/>
            <person name="Zambonelli A."/>
            <person name="Paolocci F."/>
            <person name="Nowrousian M."/>
            <person name="Ottonello S."/>
            <person name="Baldrian P."/>
            <person name="Spatafora J.W."/>
            <person name="Henrissat B."/>
            <person name="Nagy L.G."/>
            <person name="Aury J.M."/>
            <person name="Wincker P."/>
            <person name="Grigoriev I.V."/>
            <person name="Bonfante P."/>
            <person name="Martin F.M."/>
        </authorList>
    </citation>
    <scope>NUCLEOTIDE SEQUENCE [LARGE SCALE GENOMIC DNA]</scope>
    <source>
        <strain evidence="2 3">RN42</strain>
    </source>
</reference>
<evidence type="ECO:0000313" key="2">
    <source>
        <dbReference type="EMBL" id="RPA86680.1"/>
    </source>
</evidence>
<feature type="transmembrane region" description="Helical" evidence="1">
    <location>
        <begin position="366"/>
        <end position="391"/>
    </location>
</feature>
<evidence type="ECO:0000256" key="1">
    <source>
        <dbReference type="SAM" id="Phobius"/>
    </source>
</evidence>
<feature type="transmembrane region" description="Helical" evidence="1">
    <location>
        <begin position="92"/>
        <end position="114"/>
    </location>
</feature>
<proteinExistence type="predicted"/>
<feature type="transmembrane region" description="Helical" evidence="1">
    <location>
        <begin position="48"/>
        <end position="72"/>
    </location>
</feature>
<protein>
    <submittedName>
        <fullName evidence="2">Uncharacterized protein</fullName>
    </submittedName>
</protein>
<dbReference type="Proteomes" id="UP000275078">
    <property type="component" value="Unassembled WGS sequence"/>
</dbReference>
<dbReference type="EMBL" id="ML119648">
    <property type="protein sequence ID" value="RPA86680.1"/>
    <property type="molecule type" value="Genomic_DNA"/>
</dbReference>
<accession>A0A3N4IR30</accession>
<feature type="transmembrane region" description="Helical" evidence="1">
    <location>
        <begin position="134"/>
        <end position="154"/>
    </location>
</feature>
<sequence length="535" mass="60794">MAPRGVSFKPSLPGSDDNDRQIYESQTDPLSLYGWPGSDSSIYTDSELIAQLAIYAIFGAILCCGISVPSGLVYPPVEGVSFWKRKLVKRWLLVWVIGLFFVVSLGLKAATAGVLYTGQSVGWSYRYTEPVWDLFWNLGEVGLFFVLFKVVQLIKREDNGSSGDRKWKLKSLKFLHLFYFLWTAFFVVTFVHTYHSFKIAESAIDNFKYSLPAGSDPEKHVWAVGDRDWSMLMSSKQIAKFIDKGTTSYRTINGTDTNTPTYFRATDGYDDSLKGGFERVMDRFQPREYSSWYMGSVDRIHVIRSDLVRSALSICLIAVLAWHTFRLRSLAKSLSANSVVPKYVCPPSLPSFQPQDKANLPQTIKWILALALPSLFLSSLYNLVITAAFILPNHHAIHNIAAWDLWFLASQVPFTRDQVYDTSDPLMDKVTAFLDSRKGKEDEYYVLREINWIDGYKRTFDGFPIMAAVLKPFGVAMAVCVVYMISMKLAKEKGLVDEDGESIRDAEMERVETRDTAETRKVEATAVVEERRYIR</sequence>
<feature type="transmembrane region" description="Helical" evidence="1">
    <location>
        <begin position="174"/>
        <end position="194"/>
    </location>
</feature>
<feature type="transmembrane region" description="Helical" evidence="1">
    <location>
        <begin position="465"/>
        <end position="485"/>
    </location>
</feature>
<feature type="transmembrane region" description="Helical" evidence="1">
    <location>
        <begin position="307"/>
        <end position="325"/>
    </location>
</feature>
<dbReference type="AlphaFoldDB" id="A0A3N4IR30"/>
<evidence type="ECO:0000313" key="3">
    <source>
        <dbReference type="Proteomes" id="UP000275078"/>
    </source>
</evidence>
<keyword evidence="1" id="KW-1133">Transmembrane helix</keyword>
<gene>
    <name evidence="2" type="ORF">BJ508DRAFT_301499</name>
</gene>
<keyword evidence="1" id="KW-0472">Membrane</keyword>
<keyword evidence="3" id="KW-1185">Reference proteome</keyword>